<evidence type="ECO:0000256" key="5">
    <source>
        <dbReference type="ARBA" id="ARBA00022598"/>
    </source>
</evidence>
<comment type="catalytic activity">
    <reaction evidence="12">
        <text>(6S)-5,6,7,8-tetrahydrofolyl-(gamma-L-Glu)(n) + L-glutamate + ATP = (6S)-5,6,7,8-tetrahydrofolyl-(gamma-L-Glu)(n+1) + ADP + phosphate + H(+)</text>
        <dbReference type="Rhea" id="RHEA:10580"/>
        <dbReference type="Rhea" id="RHEA-COMP:14738"/>
        <dbReference type="Rhea" id="RHEA-COMP:14740"/>
        <dbReference type="ChEBI" id="CHEBI:15378"/>
        <dbReference type="ChEBI" id="CHEBI:29985"/>
        <dbReference type="ChEBI" id="CHEBI:30616"/>
        <dbReference type="ChEBI" id="CHEBI:43474"/>
        <dbReference type="ChEBI" id="CHEBI:141005"/>
        <dbReference type="ChEBI" id="CHEBI:456216"/>
        <dbReference type="EC" id="6.3.2.17"/>
    </reaction>
</comment>
<keyword evidence="4" id="KW-0554">One-carbon metabolism</keyword>
<evidence type="ECO:0000313" key="13">
    <source>
        <dbReference type="EMBL" id="NXW86132.1"/>
    </source>
</evidence>
<comment type="similarity">
    <text evidence="2">Belongs to the folylpolyglutamate synthase family.</text>
</comment>
<dbReference type="NCBIfam" id="TIGR01499">
    <property type="entry name" value="folC"/>
    <property type="match status" value="1"/>
</dbReference>
<evidence type="ECO:0000256" key="8">
    <source>
        <dbReference type="ARBA" id="ARBA00022840"/>
    </source>
</evidence>
<comment type="pathway">
    <text evidence="1">Cofactor biosynthesis; tetrahydrofolylpolyglutamate biosynthesis.</text>
</comment>
<dbReference type="Gene3D" id="3.40.1190.10">
    <property type="entry name" value="Mur-like, catalytic domain"/>
    <property type="match status" value="1"/>
</dbReference>
<comment type="caution">
    <text evidence="13">The sequence shown here is derived from an EMBL/GenBank/DDBJ whole genome shotgun (WGS) entry which is preliminary data.</text>
</comment>
<accession>A0A7L4FJZ5</accession>
<dbReference type="GO" id="GO:0005829">
    <property type="term" value="C:cytosol"/>
    <property type="evidence" value="ECO:0007669"/>
    <property type="project" value="TreeGrafter"/>
</dbReference>
<feature type="non-terminal residue" evidence="13">
    <location>
        <position position="493"/>
    </location>
</feature>
<evidence type="ECO:0000256" key="9">
    <source>
        <dbReference type="ARBA" id="ARBA00022842"/>
    </source>
</evidence>
<dbReference type="PANTHER" id="PTHR11136">
    <property type="entry name" value="FOLYLPOLYGLUTAMATE SYNTHASE-RELATED"/>
    <property type="match status" value="1"/>
</dbReference>
<dbReference type="PROSITE" id="PS01012">
    <property type="entry name" value="FOLYLPOLYGLU_SYNT_2"/>
    <property type="match status" value="1"/>
</dbReference>
<keyword evidence="6" id="KW-0479">Metal-binding</keyword>
<evidence type="ECO:0000313" key="14">
    <source>
        <dbReference type="Proteomes" id="UP000541332"/>
    </source>
</evidence>
<dbReference type="SUPFAM" id="SSF53244">
    <property type="entry name" value="MurD-like peptide ligases, peptide-binding domain"/>
    <property type="match status" value="1"/>
</dbReference>
<keyword evidence="9" id="KW-0460">Magnesium</keyword>
<reference evidence="13 14" key="1">
    <citation type="submission" date="2020-02" db="EMBL/GenBank/DDBJ databases">
        <title>Bird 10,000 Genomes (B10K) Project - Family phase.</title>
        <authorList>
            <person name="Zhang G."/>
        </authorList>
    </citation>
    <scope>NUCLEOTIDE SEQUENCE [LARGE SCALE GENOMIC DNA]</scope>
    <source>
        <strain evidence="13">B10K-DU-006-06</strain>
    </source>
</reference>
<dbReference type="AlphaFoldDB" id="A0A7L4FJZ5"/>
<dbReference type="InterPro" id="IPR018109">
    <property type="entry name" value="Folylpolyglutamate_synth_CS"/>
</dbReference>
<dbReference type="InterPro" id="IPR036565">
    <property type="entry name" value="Mur-like_cat_sf"/>
</dbReference>
<gene>
    <name evidence="13" type="primary">Fpgs</name>
    <name evidence="13" type="ORF">ALOBEC_R01660</name>
</gene>
<dbReference type="OrthoDB" id="5212574at2759"/>
<dbReference type="SUPFAM" id="SSF53623">
    <property type="entry name" value="MurD-like peptide ligases, catalytic domain"/>
    <property type="match status" value="1"/>
</dbReference>
<evidence type="ECO:0000256" key="2">
    <source>
        <dbReference type="ARBA" id="ARBA00008276"/>
    </source>
</evidence>
<evidence type="ECO:0000256" key="4">
    <source>
        <dbReference type="ARBA" id="ARBA00022563"/>
    </source>
</evidence>
<evidence type="ECO:0000256" key="12">
    <source>
        <dbReference type="ARBA" id="ARBA00047493"/>
    </source>
</evidence>
<dbReference type="UniPathway" id="UPA00850"/>
<feature type="non-terminal residue" evidence="13">
    <location>
        <position position="1"/>
    </location>
</feature>
<dbReference type="GO" id="GO:0046872">
    <property type="term" value="F:metal ion binding"/>
    <property type="evidence" value="ECO:0007669"/>
    <property type="project" value="UniProtKB-KW"/>
</dbReference>
<sequence length="493" mass="53912">SSPHLVQVRERIRINGQPISKELFSKYFWLVYNRLEKTKDPARTSMPAYFRFLTIMAFHVFLQEKVDLAVVEVGIGGAYDCTNIIRTPVVCGVSSLGIDHTSILGDTMEKIAWQKGGIFKPGVPAFTVAQPERPLEVLRDRAREREVSAVPGKGVTRRVPHGGGLSLLSLQCPLYLCPELDAFERDGRALELGLAGAHQRSNAALALQLARTWLQRRGCRGFGELKDVPLDAELRGRPVPLAPTFHPTDAMIQGLRDTEWLGRTQVLPHGPVTWYLDGAHTTSSIQACVRWFRQAALSRDKPHDGSEVRVLLFNATGDRDTAALLKLLLPCHFDYAVFCPNFTEVSLASNADQQNFNVTLENALTRCLENQQTWTRLLEEKGGQDPWLPAPLRAGGLLQPAPTRGTLLLVPPAPRPLNSPALVFPCLAQALRWVAQGRDPHLAAPAATGAHPPPAASSGAVLLREAAAVHVLVTGSLHLVGGVLRLLDPTLSQ</sequence>
<dbReference type="Gene3D" id="3.90.190.20">
    <property type="entry name" value="Mur ligase, C-terminal domain"/>
    <property type="match status" value="1"/>
</dbReference>
<dbReference type="GO" id="GO:0006730">
    <property type="term" value="P:one-carbon metabolic process"/>
    <property type="evidence" value="ECO:0007669"/>
    <property type="project" value="UniProtKB-KW"/>
</dbReference>
<name>A0A7L4FJZ5_9COLU</name>
<proteinExistence type="inferred from homology"/>
<evidence type="ECO:0000256" key="1">
    <source>
        <dbReference type="ARBA" id="ARBA00005150"/>
    </source>
</evidence>
<keyword evidence="14" id="KW-1185">Reference proteome</keyword>
<keyword evidence="8" id="KW-0067">ATP-binding</keyword>
<dbReference type="InterPro" id="IPR001645">
    <property type="entry name" value="Folylpolyglutamate_synth"/>
</dbReference>
<evidence type="ECO:0000256" key="3">
    <source>
        <dbReference type="ARBA" id="ARBA00013025"/>
    </source>
</evidence>
<evidence type="ECO:0000256" key="7">
    <source>
        <dbReference type="ARBA" id="ARBA00022741"/>
    </source>
</evidence>
<keyword evidence="7" id="KW-0547">Nucleotide-binding</keyword>
<dbReference type="GO" id="GO:0005524">
    <property type="term" value="F:ATP binding"/>
    <property type="evidence" value="ECO:0007669"/>
    <property type="project" value="UniProtKB-KW"/>
</dbReference>
<dbReference type="PANTHER" id="PTHR11136:SF5">
    <property type="entry name" value="FOLYLPOLYGLUTAMATE SYNTHASE, MITOCHONDRIAL"/>
    <property type="match status" value="1"/>
</dbReference>
<keyword evidence="5" id="KW-0436">Ligase</keyword>
<evidence type="ECO:0000256" key="11">
    <source>
        <dbReference type="ARBA" id="ARBA00030876"/>
    </source>
</evidence>
<dbReference type="FunFam" id="3.90.190.20:FF:000007">
    <property type="entry name" value="Folylpolyglutamate synthase"/>
    <property type="match status" value="1"/>
</dbReference>
<dbReference type="EMBL" id="VWYH01003732">
    <property type="protein sequence ID" value="NXW86132.1"/>
    <property type="molecule type" value="Genomic_DNA"/>
</dbReference>
<dbReference type="EC" id="6.3.2.17" evidence="3"/>
<evidence type="ECO:0000256" key="10">
    <source>
        <dbReference type="ARBA" id="ARBA00030592"/>
    </source>
</evidence>
<organism evidence="13 14">
    <name type="scientific">Pampusana beccarii</name>
    <name type="common">Western bronze ground-dove</name>
    <dbReference type="NCBI Taxonomy" id="2953425"/>
    <lineage>
        <taxon>Eukaryota</taxon>
        <taxon>Metazoa</taxon>
        <taxon>Chordata</taxon>
        <taxon>Craniata</taxon>
        <taxon>Vertebrata</taxon>
        <taxon>Euteleostomi</taxon>
        <taxon>Archelosauria</taxon>
        <taxon>Archosauria</taxon>
        <taxon>Dinosauria</taxon>
        <taxon>Saurischia</taxon>
        <taxon>Theropoda</taxon>
        <taxon>Coelurosauria</taxon>
        <taxon>Aves</taxon>
        <taxon>Neognathae</taxon>
        <taxon>Neoaves</taxon>
        <taxon>Columbimorphae</taxon>
        <taxon>Columbiformes</taxon>
        <taxon>Columbidae</taxon>
        <taxon>Pampusana</taxon>
    </lineage>
</organism>
<evidence type="ECO:0000256" key="6">
    <source>
        <dbReference type="ARBA" id="ARBA00022723"/>
    </source>
</evidence>
<dbReference type="GO" id="GO:0004326">
    <property type="term" value="F:tetrahydrofolylpolyglutamate synthase activity"/>
    <property type="evidence" value="ECO:0007669"/>
    <property type="project" value="UniProtKB-EC"/>
</dbReference>
<dbReference type="GO" id="GO:0005739">
    <property type="term" value="C:mitochondrion"/>
    <property type="evidence" value="ECO:0007669"/>
    <property type="project" value="TreeGrafter"/>
</dbReference>
<dbReference type="InterPro" id="IPR036615">
    <property type="entry name" value="Mur_ligase_C_dom_sf"/>
</dbReference>
<dbReference type="Proteomes" id="UP000541332">
    <property type="component" value="Unassembled WGS sequence"/>
</dbReference>
<protein>
    <recommendedName>
        <fullName evidence="3">tetrahydrofolate synthase</fullName>
        <ecNumber evidence="3">6.3.2.17</ecNumber>
    </recommendedName>
    <alternativeName>
        <fullName evidence="11">Folylpoly-gamma-glutamate synthetase</fullName>
    </alternativeName>
    <alternativeName>
        <fullName evidence="10">Tetrahydrofolylpolyglutamate synthase</fullName>
    </alternativeName>
</protein>